<keyword evidence="1" id="KW-0614">Plasmid</keyword>
<dbReference type="Proteomes" id="UP000831817">
    <property type="component" value="Plasmid pRMAS01"/>
</dbReference>
<dbReference type="EMBL" id="AP025699">
    <property type="protein sequence ID" value="BDH80252.1"/>
    <property type="molecule type" value="Genomic_DNA"/>
</dbReference>
<accession>A0ABM7YDZ9</accession>
<evidence type="ECO:0000313" key="2">
    <source>
        <dbReference type="Proteomes" id="UP000831817"/>
    </source>
</evidence>
<keyword evidence="2" id="KW-1185">Reference proteome</keyword>
<evidence type="ECO:0000313" key="1">
    <source>
        <dbReference type="EMBL" id="BDH80252.1"/>
    </source>
</evidence>
<gene>
    <name evidence="1" type="ORF">MTTB_p320</name>
</gene>
<protein>
    <recommendedName>
        <fullName evidence="3">Site-specific DNA-methyltransferase (adenine-specific)</fullName>
    </recommendedName>
</protein>
<evidence type="ECO:0008006" key="3">
    <source>
        <dbReference type="Google" id="ProtNLM"/>
    </source>
</evidence>
<reference evidence="1 2" key="1">
    <citation type="submission" date="2022-04" db="EMBL/GenBank/DDBJ databases">
        <title>Complete genome of Methanothermobacter tenebrarum strain RMAS.</title>
        <authorList>
            <person name="Nakamura K."/>
            <person name="Oshima K."/>
            <person name="Hattori M."/>
            <person name="Kamagata Y."/>
            <person name="Takamizawa K."/>
        </authorList>
    </citation>
    <scope>NUCLEOTIDE SEQUENCE [LARGE SCALE GENOMIC DNA]</scope>
    <source>
        <strain evidence="1 2">RMAS</strain>
        <plasmid evidence="1 2">pRMAS01</plasmid>
    </source>
</reference>
<geneLocation type="plasmid" evidence="1 2">
    <name>pRMAS01</name>
</geneLocation>
<organism evidence="1 2">
    <name type="scientific">Methanothermobacter tenebrarum</name>
    <dbReference type="NCBI Taxonomy" id="680118"/>
    <lineage>
        <taxon>Archaea</taxon>
        <taxon>Methanobacteriati</taxon>
        <taxon>Methanobacteriota</taxon>
        <taxon>Methanomada group</taxon>
        <taxon>Methanobacteria</taxon>
        <taxon>Methanobacteriales</taxon>
        <taxon>Methanobacteriaceae</taxon>
        <taxon>Methanothermobacter</taxon>
    </lineage>
</organism>
<name>A0ABM7YDZ9_9EURY</name>
<sequence length="56" mass="6560">MDFADKEHEKRFHGSRPNLVELEEKIQDVDTQIDELVYGLYGLTEKERKIIEGALL</sequence>
<proteinExistence type="predicted"/>